<accession>A0ABT8Q1X6</accession>
<organism evidence="2 3">
    <name type="scientific">Corynebacterium kefirresidentii</name>
    <dbReference type="NCBI Taxonomy" id="1979527"/>
    <lineage>
        <taxon>Bacteria</taxon>
        <taxon>Bacillati</taxon>
        <taxon>Actinomycetota</taxon>
        <taxon>Actinomycetes</taxon>
        <taxon>Mycobacteriales</taxon>
        <taxon>Corynebacteriaceae</taxon>
        <taxon>Corynebacterium</taxon>
    </lineage>
</organism>
<keyword evidence="3" id="KW-1185">Reference proteome</keyword>
<evidence type="ECO:0000259" key="1">
    <source>
        <dbReference type="PROSITE" id="PS51186"/>
    </source>
</evidence>
<evidence type="ECO:0000313" key="2">
    <source>
        <dbReference type="EMBL" id="MDN8619000.1"/>
    </source>
</evidence>
<dbReference type="SUPFAM" id="SSF55729">
    <property type="entry name" value="Acyl-CoA N-acyltransferases (Nat)"/>
    <property type="match status" value="1"/>
</dbReference>
<dbReference type="InterPro" id="IPR000182">
    <property type="entry name" value="GNAT_dom"/>
</dbReference>
<dbReference type="RefSeq" id="WP_023021191.1">
    <property type="nucleotide sequence ID" value="NZ_CP067012.1"/>
</dbReference>
<evidence type="ECO:0000313" key="3">
    <source>
        <dbReference type="Proteomes" id="UP001174347"/>
    </source>
</evidence>
<keyword evidence="2" id="KW-0012">Acyltransferase</keyword>
<dbReference type="EMBL" id="JAUKFM010000001">
    <property type="protein sequence ID" value="MDN8619000.1"/>
    <property type="molecule type" value="Genomic_DNA"/>
</dbReference>
<keyword evidence="2" id="KW-0808">Transferase</keyword>
<dbReference type="EC" id="2.3.1.-" evidence="2"/>
<gene>
    <name evidence="2" type="ORF">Q0N36_00150</name>
</gene>
<name>A0ABT8Q1X6_9CORY</name>
<dbReference type="GO" id="GO:0016746">
    <property type="term" value="F:acyltransferase activity"/>
    <property type="evidence" value="ECO:0007669"/>
    <property type="project" value="UniProtKB-KW"/>
</dbReference>
<feature type="domain" description="N-acetyltransferase" evidence="1">
    <location>
        <begin position="3"/>
        <end position="180"/>
    </location>
</feature>
<dbReference type="Pfam" id="PF13508">
    <property type="entry name" value="Acetyltransf_7"/>
    <property type="match status" value="1"/>
</dbReference>
<dbReference type="Proteomes" id="UP001174347">
    <property type="component" value="Unassembled WGS sequence"/>
</dbReference>
<protein>
    <submittedName>
        <fullName evidence="2">GNAT family N-acetyltransferase</fullName>
        <ecNumber evidence="2">2.3.1.-</ecNumber>
    </submittedName>
</protein>
<dbReference type="Gene3D" id="3.40.630.30">
    <property type="match status" value="1"/>
</dbReference>
<dbReference type="GeneID" id="81705790"/>
<proteinExistence type="predicted"/>
<reference evidence="2" key="1">
    <citation type="submission" date="2023-07" db="EMBL/GenBank/DDBJ databases">
        <title>Insights into the diversity of cutaneous corynebacteria.</title>
        <authorList>
            <person name="Bruggemann H."/>
            <person name="Poehlein A."/>
        </authorList>
    </citation>
    <scope>NUCLEOTIDE SEQUENCE</scope>
    <source>
        <strain evidence="2">P7_F1</strain>
    </source>
</reference>
<comment type="caution">
    <text evidence="2">The sequence shown here is derived from an EMBL/GenBank/DDBJ whole genome shotgun (WGS) entry which is preliminary data.</text>
</comment>
<sequence>MSFEIRRLTPPEFSLLAPQLVEIHIEAMNYNPAIVHSRISSWRRDLTRPGFSAQIATQDDGIVGVSYGFLGSPDSWWDAELRRGLRLQGGPTEEQWDIVRNYYELAEIHVLPQYQGHGLGKKLLEGLLWNAPARYALLSTPEVPNEDNGAFRLYRSAGFFDVLRNHLYPADARPFAILGARLPL</sequence>
<dbReference type="InterPro" id="IPR016181">
    <property type="entry name" value="Acyl_CoA_acyltransferase"/>
</dbReference>
<dbReference type="PROSITE" id="PS51186">
    <property type="entry name" value="GNAT"/>
    <property type="match status" value="1"/>
</dbReference>